<comment type="cofactor">
    <cofactor evidence="1">
        <name>FAD</name>
        <dbReference type="ChEBI" id="CHEBI:57692"/>
    </cofactor>
</comment>
<dbReference type="InterPro" id="IPR023753">
    <property type="entry name" value="FAD/NAD-binding_dom"/>
</dbReference>
<dbReference type="InterPro" id="IPR001100">
    <property type="entry name" value="Pyr_nuc-diS_OxRdtase"/>
</dbReference>
<dbReference type="Pfam" id="PF07992">
    <property type="entry name" value="Pyr_redox_2"/>
    <property type="match status" value="1"/>
</dbReference>
<dbReference type="EMBL" id="JBHULI010000024">
    <property type="protein sequence ID" value="MFD2532672.1"/>
    <property type="molecule type" value="Genomic_DNA"/>
</dbReference>
<keyword evidence="3" id="KW-0285">Flavoprotein</keyword>
<evidence type="ECO:0000313" key="7">
    <source>
        <dbReference type="EMBL" id="MFD2532672.1"/>
    </source>
</evidence>
<protein>
    <submittedName>
        <fullName evidence="7">Dihydrolipoyl dehydrogenase family protein</fullName>
        <ecNumber evidence="7">1.-.-.-</ecNumber>
    </submittedName>
</protein>
<gene>
    <name evidence="7" type="ORF">ACFSVN_09470</name>
</gene>
<evidence type="ECO:0000313" key="8">
    <source>
        <dbReference type="Proteomes" id="UP001597460"/>
    </source>
</evidence>
<proteinExistence type="inferred from homology"/>
<dbReference type="PANTHER" id="PTHR43014">
    <property type="entry name" value="MERCURIC REDUCTASE"/>
    <property type="match status" value="1"/>
</dbReference>
<evidence type="ECO:0000259" key="6">
    <source>
        <dbReference type="Pfam" id="PF07992"/>
    </source>
</evidence>
<evidence type="ECO:0000259" key="5">
    <source>
        <dbReference type="Pfam" id="PF02852"/>
    </source>
</evidence>
<dbReference type="Proteomes" id="UP001597460">
    <property type="component" value="Unassembled WGS sequence"/>
</dbReference>
<organism evidence="7 8">
    <name type="scientific">Gracilimonas halophila</name>
    <dbReference type="NCBI Taxonomy" id="1834464"/>
    <lineage>
        <taxon>Bacteria</taxon>
        <taxon>Pseudomonadati</taxon>
        <taxon>Balneolota</taxon>
        <taxon>Balneolia</taxon>
        <taxon>Balneolales</taxon>
        <taxon>Balneolaceae</taxon>
        <taxon>Gracilimonas</taxon>
    </lineage>
</organism>
<dbReference type="InterPro" id="IPR004099">
    <property type="entry name" value="Pyr_nucl-diS_OxRdtase_dimer"/>
</dbReference>
<keyword evidence="8" id="KW-1185">Reference proteome</keyword>
<sequence length="494" mass="53951">MPKHEFDMIVIGGGAAGLTASGIAANFGAKTLMVEADRLGGDCTWTGCIPSKTLLKAGKVARQIVDAGKYGLIEGKPEIDFKKVMEHVDNVRREVYEDADRPEIFEEMGIEVVHGLASFKDPHTIDIEMKSGGIRTVSSRKFIIATGAKAFVPPIPGLDEVDYLTNESLFEIESLPDELLIIGGGPIGTEMSQAFANLGSKVTVVDMASTIMTNDDPELVEILKSELLKQGVKYELNASIKKIEQVEDRIKVHAEVDGAAKIIEGDALLMATGRRANSSSLNLEAAGVQTEKGNITVDESCRTNQKHIYAAGDVTGRYQFTHMSDHMAKIAATKALLRVVPMKIEKDQVTWVTFTSPELAHVGKTESQLKEEGVNFEVYRFPYSKIDRAVSEGEDIGLVKIFAKKLSGKILGATVVGAHAGEFISEYAVAIKNGVSMRGIADTIHPYPSWGLGARRAADQWYIKNQSAWSVKLIQTIFRYRGEIPDYSDKDRVV</sequence>
<dbReference type="SUPFAM" id="SSF51905">
    <property type="entry name" value="FAD/NAD(P)-binding domain"/>
    <property type="match status" value="1"/>
</dbReference>
<dbReference type="InterPro" id="IPR036188">
    <property type="entry name" value="FAD/NAD-bd_sf"/>
</dbReference>
<dbReference type="PANTHER" id="PTHR43014:SF2">
    <property type="entry name" value="MERCURIC REDUCTASE"/>
    <property type="match status" value="1"/>
</dbReference>
<evidence type="ECO:0000256" key="1">
    <source>
        <dbReference type="ARBA" id="ARBA00001974"/>
    </source>
</evidence>
<feature type="domain" description="Pyridine nucleotide-disulphide oxidoreductase dimerisation" evidence="5">
    <location>
        <begin position="350"/>
        <end position="449"/>
    </location>
</feature>
<dbReference type="Pfam" id="PF02852">
    <property type="entry name" value="Pyr_redox_dim"/>
    <property type="match status" value="1"/>
</dbReference>
<dbReference type="RefSeq" id="WP_390301510.1">
    <property type="nucleotide sequence ID" value="NZ_JBHULI010000024.1"/>
</dbReference>
<comment type="similarity">
    <text evidence="2">Belongs to the class-I pyridine nucleotide-disulfide oxidoreductase family.</text>
</comment>
<dbReference type="InterPro" id="IPR016156">
    <property type="entry name" value="FAD/NAD-linked_Rdtase_dimer_sf"/>
</dbReference>
<dbReference type="SUPFAM" id="SSF55424">
    <property type="entry name" value="FAD/NAD-linked reductases, dimerisation (C-terminal) domain"/>
    <property type="match status" value="1"/>
</dbReference>
<keyword evidence="7" id="KW-0560">Oxidoreductase</keyword>
<dbReference type="PRINTS" id="PR00411">
    <property type="entry name" value="PNDRDTASEI"/>
</dbReference>
<dbReference type="EC" id="1.-.-.-" evidence="7"/>
<feature type="domain" description="FAD/NAD(P)-binding" evidence="6">
    <location>
        <begin position="6"/>
        <end position="324"/>
    </location>
</feature>
<dbReference type="Gene3D" id="3.50.50.60">
    <property type="entry name" value="FAD/NAD(P)-binding domain"/>
    <property type="match status" value="2"/>
</dbReference>
<comment type="caution">
    <text evidence="7">The sequence shown here is derived from an EMBL/GenBank/DDBJ whole genome shotgun (WGS) entry which is preliminary data.</text>
</comment>
<accession>A0ABW5JL03</accession>
<reference evidence="8" key="1">
    <citation type="journal article" date="2019" name="Int. J. Syst. Evol. Microbiol.">
        <title>The Global Catalogue of Microorganisms (GCM) 10K type strain sequencing project: providing services to taxonomists for standard genome sequencing and annotation.</title>
        <authorList>
            <consortium name="The Broad Institute Genomics Platform"/>
            <consortium name="The Broad Institute Genome Sequencing Center for Infectious Disease"/>
            <person name="Wu L."/>
            <person name="Ma J."/>
        </authorList>
    </citation>
    <scope>NUCLEOTIDE SEQUENCE [LARGE SCALE GENOMIC DNA]</scope>
    <source>
        <strain evidence="8">KCTC 52042</strain>
    </source>
</reference>
<evidence type="ECO:0000256" key="2">
    <source>
        <dbReference type="ARBA" id="ARBA00007532"/>
    </source>
</evidence>
<dbReference type="GO" id="GO:0016491">
    <property type="term" value="F:oxidoreductase activity"/>
    <property type="evidence" value="ECO:0007669"/>
    <property type="project" value="UniProtKB-KW"/>
</dbReference>
<evidence type="ECO:0000256" key="4">
    <source>
        <dbReference type="ARBA" id="ARBA00022827"/>
    </source>
</evidence>
<evidence type="ECO:0000256" key="3">
    <source>
        <dbReference type="ARBA" id="ARBA00022630"/>
    </source>
</evidence>
<dbReference type="PRINTS" id="PR00368">
    <property type="entry name" value="FADPNR"/>
</dbReference>
<name>A0ABW5JL03_9BACT</name>
<dbReference type="PIRSF" id="PIRSF000350">
    <property type="entry name" value="Mercury_reductase_MerA"/>
    <property type="match status" value="1"/>
</dbReference>
<dbReference type="Gene3D" id="3.30.390.30">
    <property type="match status" value="1"/>
</dbReference>
<keyword evidence="4" id="KW-0274">FAD</keyword>